<dbReference type="PROSITE" id="PS51293">
    <property type="entry name" value="SANT"/>
    <property type="match status" value="1"/>
</dbReference>
<dbReference type="PANTHER" id="PTHR13459">
    <property type="entry name" value="E3 UBIQUITIN-PROTEIN LIGASE RNF220 ISOFORM X1"/>
    <property type="match status" value="1"/>
</dbReference>
<keyword evidence="1" id="KW-0597">Phosphoprotein</keyword>
<evidence type="ECO:0000256" key="2">
    <source>
        <dbReference type="ARBA" id="ARBA00023125"/>
    </source>
</evidence>
<name>L5LVJ9_MYODS</name>
<dbReference type="InterPro" id="IPR031824">
    <property type="entry name" value="RNF220_mid"/>
</dbReference>
<keyword evidence="2" id="KW-0238">DNA-binding</keyword>
<dbReference type="Gene3D" id="1.10.10.60">
    <property type="entry name" value="Homeodomain-like"/>
    <property type="match status" value="1"/>
</dbReference>
<evidence type="ECO:0000256" key="7">
    <source>
        <dbReference type="ARBA" id="ARBA00081828"/>
    </source>
</evidence>
<feature type="region of interest" description="Disordered" evidence="8">
    <location>
        <begin position="163"/>
        <end position="200"/>
    </location>
</feature>
<dbReference type="SMART" id="SM00717">
    <property type="entry name" value="SANT"/>
    <property type="match status" value="1"/>
</dbReference>
<evidence type="ECO:0000256" key="5">
    <source>
        <dbReference type="ARBA" id="ARBA00074058"/>
    </source>
</evidence>
<evidence type="ECO:0000313" key="11">
    <source>
        <dbReference type="Proteomes" id="UP000010556"/>
    </source>
</evidence>
<feature type="compositionally biased region" description="Low complexity" evidence="8">
    <location>
        <begin position="49"/>
        <end position="58"/>
    </location>
</feature>
<comment type="similarity">
    <text evidence="4">Belongs to the cramped family.</text>
</comment>
<keyword evidence="3" id="KW-0539">Nucleus</keyword>
<gene>
    <name evidence="10" type="ORF">MDA_GLEAN10007779</name>
</gene>
<sequence length="450" mass="50249">MQALEGGLWLGLVVWEAIEEAVKIVLLGGGSELAWGNGSGNAKEEKPGASRSSSRNLGSSGGEKEEGKKVRRQWESWSTEDKNTFFEGLYEHGKDFEAIQNNIALKYKKKGKPASMVKNKEQVRHFYYRTWHKITKYIDFDNGHLAPNAEVFARRSHHLGRAAVAGGSCPGQKPGTRAAPGGYAEDPERRRSRGSGGREETFLQVLANRQTRLNARTGKMKLRKQDEGQVCPLCSRPLAGSEQEMSRHMEHCLSKREGSCMTEEDAVDIEHENSNCFEEYEWCRQKRIWATTLLEGGFRGSGFILCSGKENPDSDADLGMTLWSTGSHNTRRLTSPPAQARSLVKPRREALRGAVLNGGPPSMRITPEFSKWASDEMPSTSNGESSKQEAMQKTCKNSDIEKITEDSAVTTFEALKARVRELDRQLSRGDRYKCLICMDSYLMPLTSIQC</sequence>
<evidence type="ECO:0000256" key="6">
    <source>
        <dbReference type="ARBA" id="ARBA00076971"/>
    </source>
</evidence>
<dbReference type="GO" id="GO:0016567">
    <property type="term" value="P:protein ubiquitination"/>
    <property type="evidence" value="ECO:0007669"/>
    <property type="project" value="TreeGrafter"/>
</dbReference>
<reference evidence="11" key="1">
    <citation type="journal article" date="2013" name="Science">
        <title>Comparative analysis of bat genomes provides insight into the evolution of flight and immunity.</title>
        <authorList>
            <person name="Zhang G."/>
            <person name="Cowled C."/>
            <person name="Shi Z."/>
            <person name="Huang Z."/>
            <person name="Bishop-Lilly K.A."/>
            <person name="Fang X."/>
            <person name="Wynne J.W."/>
            <person name="Xiong Z."/>
            <person name="Baker M.L."/>
            <person name="Zhao W."/>
            <person name="Tachedjian M."/>
            <person name="Zhu Y."/>
            <person name="Zhou P."/>
            <person name="Jiang X."/>
            <person name="Ng J."/>
            <person name="Yang L."/>
            <person name="Wu L."/>
            <person name="Xiao J."/>
            <person name="Feng Y."/>
            <person name="Chen Y."/>
            <person name="Sun X."/>
            <person name="Zhang Y."/>
            <person name="Marsh G.A."/>
            <person name="Crameri G."/>
            <person name="Broder C.C."/>
            <person name="Frey K.G."/>
            <person name="Wang L.F."/>
            <person name="Wang J."/>
        </authorList>
    </citation>
    <scope>NUCLEOTIDE SEQUENCE [LARGE SCALE GENOMIC DNA]</scope>
</reference>
<evidence type="ECO:0000256" key="4">
    <source>
        <dbReference type="ARBA" id="ARBA00061503"/>
    </source>
</evidence>
<feature type="compositionally biased region" description="Basic and acidic residues" evidence="8">
    <location>
        <begin position="62"/>
        <end position="75"/>
    </location>
</feature>
<evidence type="ECO:0000256" key="1">
    <source>
        <dbReference type="ARBA" id="ARBA00022553"/>
    </source>
</evidence>
<dbReference type="Proteomes" id="UP000010556">
    <property type="component" value="Unassembled WGS sequence"/>
</dbReference>
<evidence type="ECO:0000256" key="3">
    <source>
        <dbReference type="ARBA" id="ARBA00023242"/>
    </source>
</evidence>
<feature type="region of interest" description="Disordered" evidence="8">
    <location>
        <begin position="36"/>
        <end position="75"/>
    </location>
</feature>
<evidence type="ECO:0000259" key="9">
    <source>
        <dbReference type="PROSITE" id="PS51293"/>
    </source>
</evidence>
<keyword evidence="11" id="KW-1185">Reference proteome</keyword>
<dbReference type="FunFam" id="1.10.10.60:FF:000439">
    <property type="entry name" value="Cramped chromatin regulator homolog 1"/>
    <property type="match status" value="1"/>
</dbReference>
<dbReference type="GO" id="GO:0061630">
    <property type="term" value="F:ubiquitin protein ligase activity"/>
    <property type="evidence" value="ECO:0007669"/>
    <property type="project" value="TreeGrafter"/>
</dbReference>
<dbReference type="Pfam" id="PF15926">
    <property type="entry name" value="RNF220"/>
    <property type="match status" value="1"/>
</dbReference>
<feature type="region of interest" description="Disordered" evidence="8">
    <location>
        <begin position="373"/>
        <end position="396"/>
    </location>
</feature>
<feature type="domain" description="SANT" evidence="9">
    <location>
        <begin position="75"/>
        <end position="135"/>
    </location>
</feature>
<dbReference type="InterPro" id="IPR017884">
    <property type="entry name" value="SANT_dom"/>
</dbReference>
<dbReference type="InterPro" id="IPR001005">
    <property type="entry name" value="SANT/Myb"/>
</dbReference>
<dbReference type="PANTHER" id="PTHR13459:SF3">
    <property type="entry name" value="E3 UBIQUITIN-PROTEIN LIGASE RNF220"/>
    <property type="match status" value="1"/>
</dbReference>
<feature type="compositionally biased region" description="Polar residues" evidence="8">
    <location>
        <begin position="377"/>
        <end position="395"/>
    </location>
</feature>
<proteinExistence type="inferred from homology"/>
<dbReference type="EMBL" id="KB107323">
    <property type="protein sequence ID" value="ELK30121.1"/>
    <property type="molecule type" value="Genomic_DNA"/>
</dbReference>
<protein>
    <recommendedName>
        <fullName evidence="5">Protein cramped-like</fullName>
    </recommendedName>
    <alternativeName>
        <fullName evidence="7">Cramped chromatin regulator homolog 1</fullName>
    </alternativeName>
    <alternativeName>
        <fullName evidence="6">Hematological and neurological expressed 1-like protein</fullName>
    </alternativeName>
</protein>
<evidence type="ECO:0000256" key="8">
    <source>
        <dbReference type="SAM" id="MobiDB-lite"/>
    </source>
</evidence>
<organism evidence="10 11">
    <name type="scientific">Myotis davidii</name>
    <name type="common">David's myotis</name>
    <dbReference type="NCBI Taxonomy" id="225400"/>
    <lineage>
        <taxon>Eukaryota</taxon>
        <taxon>Metazoa</taxon>
        <taxon>Chordata</taxon>
        <taxon>Craniata</taxon>
        <taxon>Vertebrata</taxon>
        <taxon>Euteleostomi</taxon>
        <taxon>Mammalia</taxon>
        <taxon>Eutheria</taxon>
        <taxon>Laurasiatheria</taxon>
        <taxon>Chiroptera</taxon>
        <taxon>Yangochiroptera</taxon>
        <taxon>Vespertilionidae</taxon>
        <taxon>Myotis</taxon>
    </lineage>
</organism>
<dbReference type="GO" id="GO:0003677">
    <property type="term" value="F:DNA binding"/>
    <property type="evidence" value="ECO:0007669"/>
    <property type="project" value="UniProtKB-KW"/>
</dbReference>
<evidence type="ECO:0000313" key="10">
    <source>
        <dbReference type="EMBL" id="ELK30121.1"/>
    </source>
</evidence>
<accession>L5LVJ9</accession>
<dbReference type="AlphaFoldDB" id="L5LVJ9"/>
<dbReference type="InterPro" id="IPR052443">
    <property type="entry name" value="E3_ubiq-ligase_RNF220-like"/>
</dbReference>